<accession>D7ST25</accession>
<keyword evidence="2" id="KW-1185">Reference proteome</keyword>
<dbReference type="HOGENOM" id="CLU_1858920_0_0_1"/>
<dbReference type="EMBL" id="FN595035">
    <property type="protein sequence ID" value="CBI18814.3"/>
    <property type="molecule type" value="Genomic_DNA"/>
</dbReference>
<sequence>MGVLLLINLNKFLPCRWDARLGKYGSSASRRDLYNCMLASCGKKNDIGGCLDHIIAKLIVGKLWKSPTCCKLFNCKTHPMRLQALLHNMAATLLNRESYIVPLEKMAYLACENRVMKFKDVLDNKVPEKKMNSATKSS</sequence>
<gene>
    <name evidence="1" type="ORF">VIT_00s1045g00020</name>
</gene>
<evidence type="ECO:0000313" key="1">
    <source>
        <dbReference type="EMBL" id="CBI18814.3"/>
    </source>
</evidence>
<dbReference type="Proteomes" id="UP000009183">
    <property type="component" value="Unassembled WGS sequence, unordered"/>
</dbReference>
<organism evidence="1 2">
    <name type="scientific">Vitis vinifera</name>
    <name type="common">Grape</name>
    <dbReference type="NCBI Taxonomy" id="29760"/>
    <lineage>
        <taxon>Eukaryota</taxon>
        <taxon>Viridiplantae</taxon>
        <taxon>Streptophyta</taxon>
        <taxon>Embryophyta</taxon>
        <taxon>Tracheophyta</taxon>
        <taxon>Spermatophyta</taxon>
        <taxon>Magnoliopsida</taxon>
        <taxon>eudicotyledons</taxon>
        <taxon>Gunneridae</taxon>
        <taxon>Pentapetalae</taxon>
        <taxon>rosids</taxon>
        <taxon>Vitales</taxon>
        <taxon>Vitaceae</taxon>
        <taxon>Viteae</taxon>
        <taxon>Vitis</taxon>
    </lineage>
</organism>
<protein>
    <submittedName>
        <fullName evidence="1">Uncharacterized protein</fullName>
    </submittedName>
</protein>
<name>D7ST25_VITVI</name>
<evidence type="ECO:0000313" key="2">
    <source>
        <dbReference type="Proteomes" id="UP000009183"/>
    </source>
</evidence>
<proteinExistence type="predicted"/>
<reference evidence="2" key="1">
    <citation type="journal article" date="2007" name="Nature">
        <title>The grapevine genome sequence suggests ancestral hexaploidization in major angiosperm phyla.</title>
        <authorList>
            <consortium name="The French-Italian Public Consortium for Grapevine Genome Characterization."/>
            <person name="Jaillon O."/>
            <person name="Aury J.-M."/>
            <person name="Noel B."/>
            <person name="Policriti A."/>
            <person name="Clepet C."/>
            <person name="Casagrande A."/>
            <person name="Choisne N."/>
            <person name="Aubourg S."/>
            <person name="Vitulo N."/>
            <person name="Jubin C."/>
            <person name="Vezzi A."/>
            <person name="Legeai F."/>
            <person name="Hugueney P."/>
            <person name="Dasilva C."/>
            <person name="Horner D."/>
            <person name="Mica E."/>
            <person name="Jublot D."/>
            <person name="Poulain J."/>
            <person name="Bruyere C."/>
            <person name="Billault A."/>
            <person name="Segurens B."/>
            <person name="Gouyvenoux M."/>
            <person name="Ugarte E."/>
            <person name="Cattonaro F."/>
            <person name="Anthouard V."/>
            <person name="Vico V."/>
            <person name="Del Fabbro C."/>
            <person name="Alaux M."/>
            <person name="Di Gaspero G."/>
            <person name="Dumas V."/>
            <person name="Felice N."/>
            <person name="Paillard S."/>
            <person name="Juman I."/>
            <person name="Moroldo M."/>
            <person name="Scalabrin S."/>
            <person name="Canaguier A."/>
            <person name="Le Clainche I."/>
            <person name="Malacrida G."/>
            <person name="Durand E."/>
            <person name="Pesole G."/>
            <person name="Laucou V."/>
            <person name="Chatelet P."/>
            <person name="Merdinoglu D."/>
            <person name="Delledonne M."/>
            <person name="Pezzotti M."/>
            <person name="Lecharny A."/>
            <person name="Scarpelli C."/>
            <person name="Artiguenave F."/>
            <person name="Pe M.E."/>
            <person name="Valle G."/>
            <person name="Morgante M."/>
            <person name="Caboche M."/>
            <person name="Adam-Blondon A.-F."/>
            <person name="Weissenbach J."/>
            <person name="Quetier F."/>
            <person name="Wincker P."/>
        </authorList>
    </citation>
    <scope>NUCLEOTIDE SEQUENCE [LARGE SCALE GENOMIC DNA]</scope>
    <source>
        <strain evidence="2">cv. Pinot noir / PN40024</strain>
    </source>
</reference>
<dbReference type="PaxDb" id="29760-VIT_00s1045g00020.t01"/>
<dbReference type="InParanoid" id="D7ST25"/>
<dbReference type="AlphaFoldDB" id="D7ST25"/>